<evidence type="ECO:0000256" key="4">
    <source>
        <dbReference type="ARBA" id="ARBA00029454"/>
    </source>
</evidence>
<dbReference type="Pfam" id="PF00550">
    <property type="entry name" value="PP-binding"/>
    <property type="match status" value="3"/>
</dbReference>
<dbReference type="Gene3D" id="3.30.300.30">
    <property type="match status" value="2"/>
</dbReference>
<dbReference type="InterPro" id="IPR010071">
    <property type="entry name" value="AA_adenyl_dom"/>
</dbReference>
<dbReference type="Proteomes" id="UP001521116">
    <property type="component" value="Unassembled WGS sequence"/>
</dbReference>
<feature type="domain" description="Carrier" evidence="5">
    <location>
        <begin position="2145"/>
        <end position="2221"/>
    </location>
</feature>
<evidence type="ECO:0000256" key="3">
    <source>
        <dbReference type="ARBA" id="ARBA00022598"/>
    </source>
</evidence>
<keyword evidence="1" id="KW-0596">Phosphopantetheine</keyword>
<dbReference type="Gene3D" id="3.30.559.10">
    <property type="entry name" value="Chloramphenicol acetyltransferase-like domain"/>
    <property type="match status" value="2"/>
</dbReference>
<sequence>MMKCLVQLFREQVAAHPSSIALDDSTIPGVSKHLTYQELDELSETFSHELRQRGVGPKDVVPILSTRCIGSIAAILAVQKLRACYVPIDIDSWGNDRIENTISRVKPKLVIATNRDGYFGQGTHQVVHIAPDGSFSASPATPPDSPRAEDPYESIPDDWSYLIFTSGSTGKPKGVVVNQRSITTLVTERNELPFNLNTNLYSRVLLIFSFAFDACTYVIFSTLCNGATLVLSSPTTLADVAETCSIWIVTPSILTAMDPSRDYAKATTIIMGGESPTPFLVDNWTAPGRQLINVYGPTEATCVVTMAEMRPGEPIVMGAPVPYADVILVDEHDNEADEGEMLVGGAGVAVGYYADAELTACAFVRRPDGRLFYRTKDYARRTPEGAYAFCGRKDGVVKNRGFLINLESEVEPAMLACGGDGEAKGAAAVSHRGTLVGFVTPAAAADGLRDRMLAEYSAFLVPDVVHGLESFPSTGNGKVDRKALAAFHERTQESQLASVEEYLKRSGESGREIAPLEAVRVAVCVVLRIPEARVEEDASFRALGGHSLAAVMLVSTLRKLGYDTDVVTIFSQDTVKDIAASVRKIEAEHNSVCFDEERRRFTEEIGLAPEIAEVAPATDMQIRMVRGTIDNPSLNFIKIGMTFDNRGDPAFLATLREAWKRLVERHSMLRTSFRLSSSEPAQLLQKEVESFWQEDLVSEEAWASAENDSQQFKEDDFDSFDEQDNSDLSRLRLLVLPDLRVRLIWTVHHSLIDGWSASVILNDLWELLHNRDLPPCPQFTDAAWELRRLTQQNSPAAKAFWKDKLGEIQSIPRLRIPPTEDASSKSLSEKHRKISVRVSELETAAKKTGVTSATLVYGAWALLLSRYCDSQTVVLGTVLSGRSLPLEGVEKIVGPLVNSLPMPVSIDINKPVPEYLEQVFKSLCQLIDFQWTPNSLIQEATGSRGTDYFDTLLAIQYDFPAPQWPNARFSAPYGISISETTETPLTVMLDSVDGFLDARFVFRLSHFAPAMVERMINHFDNILRSLVDLSLLESREQGVNSVGDVARSMLSDAELHDRLNCTDHIDDPYEGPETLADAFETSLAQHSGYVAVEGLDRSLTYNEMDADTARIARVLLQHNVKAGEVVCVIADGSVDWLLAIMSVVRTGAAYCPIDHKLPAERQRYMMSVCSPPVVLYPNAQLRNQSTGHEGAVLLDVETLLSDEGSESDGSSSDGWEIVRKANATTDDIAVVIFTSGSTGFPKAVQLQHKAILSLLSHAPARLYSKPGQRNAQLLSLGFDCCVKEVFSSLLYGAALVLKDPADPLAHLSKVDAIVGTPSLISNLEPAEYLNLKIVTLVGEALPTPLARRWMPGRTLQNGYAPAECTLIATAHPLKPDAPISIGRPVPRVNFYILDSMGRPVPTGVSGEIYISGIQVTPGYRNNPEETKARFLPDPFREGWKVFRTGDIGRWLETGDIEYIGRNDNQVKVRGFRIDLGDVEASIARLAPSLDNVAVVVAGGALRAFVTPETVDTEQLLRVLRSHLPEYSTPSNITAMKELPLSRNGKVDRGELAKLQLERGAALEALETETERDVANAWAELLGRDQEQFPISGLDGFFDIGGHSLLQIRLAQKLSKLWHTRVPLKIIIRHQILRELCKALDEHFENESRKLADSGFDIKTSESSSKAFLAMEKTQRLPRMPASFLEQEFILNQQLSNESPVWNIVHACNAYGPLDLGALRLAFQNTVTKHEVLRSRYHVEDGQIVRSLADVFVPSHTECGEEGIADFISQKIQRPLDPMKEPLIQLHTATVTPWKTVIIVVMSHIIGDAPTLHIVLHEISAAYRHTTSGAPPQATPSNPSTLTYLDWTQWAQPALPDKETTAFWQAHLSDTRPTPPLGAHPQTYHGRTRTWTVRPALHKRLALLALDHGMTMHQLALATTFLALQSLAPTTAVALGAPMTLRTEPGTERLPGLFLDRLVVPLAWDASADGGDGPASLPAFLAMVRARGDAARAHFAPHRALRRALGGARAPGLADPLFQVMVSFHTAGEAGGKALALGDGVEVVPRADARPACAKFPVMVEFTDGGEGGGLRVELECDWGVVGEERAEVLEEGFVMAMEGLGRRWGVGEIVAAVRRAVIRGEGLPTPREEREIAEGLGAAEGKAVEGKAERVVAIREAMAECLGLERKDISCMRAFWDLGAESMDAVKLQAACERRGLKLGLRAIFGSPTADALAELCTVEV</sequence>
<dbReference type="Gene3D" id="3.30.559.30">
    <property type="entry name" value="Nonribosomal peptide synthetase, condensation domain"/>
    <property type="match status" value="2"/>
</dbReference>
<protein>
    <submittedName>
        <fullName evidence="6">NRPS</fullName>
    </submittedName>
</protein>
<evidence type="ECO:0000256" key="2">
    <source>
        <dbReference type="ARBA" id="ARBA00022553"/>
    </source>
</evidence>
<dbReference type="InterPro" id="IPR001242">
    <property type="entry name" value="Condensation_dom"/>
</dbReference>
<keyword evidence="2" id="KW-0597">Phosphoprotein</keyword>
<accession>A0ABR3TFP7</accession>
<dbReference type="EMBL" id="JAJVDC020000001">
    <property type="protein sequence ID" value="KAL1638389.1"/>
    <property type="molecule type" value="Genomic_DNA"/>
</dbReference>
<dbReference type="InterPro" id="IPR023213">
    <property type="entry name" value="CAT-like_dom_sf"/>
</dbReference>
<dbReference type="InterPro" id="IPR025110">
    <property type="entry name" value="AMP-bd_C"/>
</dbReference>
<gene>
    <name evidence="6" type="ORF">SLS56_000198</name>
</gene>
<evidence type="ECO:0000256" key="1">
    <source>
        <dbReference type="ARBA" id="ARBA00022450"/>
    </source>
</evidence>
<dbReference type="Gene3D" id="1.10.1200.10">
    <property type="entry name" value="ACP-like"/>
    <property type="match status" value="3"/>
</dbReference>
<dbReference type="InterPro" id="IPR045851">
    <property type="entry name" value="AMP-bd_C_sf"/>
</dbReference>
<dbReference type="PANTHER" id="PTHR45527">
    <property type="entry name" value="NONRIBOSOMAL PEPTIDE SYNTHETASE"/>
    <property type="match status" value="1"/>
</dbReference>
<dbReference type="InterPro" id="IPR000873">
    <property type="entry name" value="AMP-dep_synth/lig_dom"/>
</dbReference>
<dbReference type="PANTHER" id="PTHR45527:SF11">
    <property type="entry name" value="NONRIBOSOMAL PEPTIDE SYNTHETASE 5"/>
    <property type="match status" value="1"/>
</dbReference>
<evidence type="ECO:0000313" key="6">
    <source>
        <dbReference type="EMBL" id="KAL1638389.1"/>
    </source>
</evidence>
<dbReference type="NCBIfam" id="TIGR01733">
    <property type="entry name" value="AA-adenyl-dom"/>
    <property type="match status" value="1"/>
</dbReference>
<dbReference type="InterPro" id="IPR020845">
    <property type="entry name" value="AMP-binding_CS"/>
</dbReference>
<keyword evidence="3" id="KW-0436">Ligase</keyword>
<dbReference type="SUPFAM" id="SSF56801">
    <property type="entry name" value="Acetyl-CoA synthetase-like"/>
    <property type="match status" value="2"/>
</dbReference>
<dbReference type="InterPro" id="IPR006162">
    <property type="entry name" value="Ppantetheine_attach_site"/>
</dbReference>
<comment type="caution">
    <text evidence="6">The sequence shown here is derived from an EMBL/GenBank/DDBJ whole genome shotgun (WGS) entry which is preliminary data.</text>
</comment>
<dbReference type="Pfam" id="PF00668">
    <property type="entry name" value="Condensation"/>
    <property type="match status" value="2"/>
</dbReference>
<dbReference type="InterPro" id="IPR042099">
    <property type="entry name" value="ANL_N_sf"/>
</dbReference>
<dbReference type="InterPro" id="IPR036736">
    <property type="entry name" value="ACP-like_sf"/>
</dbReference>
<dbReference type="PROSITE" id="PS00455">
    <property type="entry name" value="AMP_BINDING"/>
    <property type="match status" value="2"/>
</dbReference>
<comment type="similarity">
    <text evidence="4">Belongs to the NRP synthetase family.</text>
</comment>
<dbReference type="SUPFAM" id="SSF47336">
    <property type="entry name" value="ACP-like"/>
    <property type="match status" value="3"/>
</dbReference>
<dbReference type="InterPro" id="IPR009081">
    <property type="entry name" value="PP-bd_ACP"/>
</dbReference>
<dbReference type="SMART" id="SM00823">
    <property type="entry name" value="PKS_PP"/>
    <property type="match status" value="2"/>
</dbReference>
<feature type="domain" description="Carrier" evidence="5">
    <location>
        <begin position="513"/>
        <end position="586"/>
    </location>
</feature>
<reference evidence="6 7" key="1">
    <citation type="submission" date="2024-02" db="EMBL/GenBank/DDBJ databases">
        <title>De novo assembly and annotation of 12 fungi associated with fruit tree decline syndrome in Ontario, Canada.</title>
        <authorList>
            <person name="Sulman M."/>
            <person name="Ellouze W."/>
            <person name="Ilyukhin E."/>
        </authorList>
    </citation>
    <scope>NUCLEOTIDE SEQUENCE [LARGE SCALE GENOMIC DNA]</scope>
    <source>
        <strain evidence="6 7">M1-105</strain>
    </source>
</reference>
<dbReference type="Pfam" id="PF13193">
    <property type="entry name" value="AMP-binding_C"/>
    <property type="match status" value="1"/>
</dbReference>
<dbReference type="Gene3D" id="3.40.50.12780">
    <property type="entry name" value="N-terminal domain of ligase-like"/>
    <property type="match status" value="2"/>
</dbReference>
<feature type="domain" description="Carrier" evidence="5">
    <location>
        <begin position="1564"/>
        <end position="1643"/>
    </location>
</feature>
<dbReference type="PROSITE" id="PS50075">
    <property type="entry name" value="CARRIER"/>
    <property type="match status" value="3"/>
</dbReference>
<dbReference type="PROSITE" id="PS00012">
    <property type="entry name" value="PHOSPHOPANTETHEINE"/>
    <property type="match status" value="2"/>
</dbReference>
<name>A0ABR3TFP7_9PEZI</name>
<dbReference type="InterPro" id="IPR020806">
    <property type="entry name" value="PKS_PP-bd"/>
</dbReference>
<evidence type="ECO:0000313" key="7">
    <source>
        <dbReference type="Proteomes" id="UP001521116"/>
    </source>
</evidence>
<organism evidence="6 7">
    <name type="scientific">Neofusicoccum ribis</name>
    <dbReference type="NCBI Taxonomy" id="45134"/>
    <lineage>
        <taxon>Eukaryota</taxon>
        <taxon>Fungi</taxon>
        <taxon>Dikarya</taxon>
        <taxon>Ascomycota</taxon>
        <taxon>Pezizomycotina</taxon>
        <taxon>Dothideomycetes</taxon>
        <taxon>Dothideomycetes incertae sedis</taxon>
        <taxon>Botryosphaeriales</taxon>
        <taxon>Botryosphaeriaceae</taxon>
        <taxon>Neofusicoccum</taxon>
    </lineage>
</organism>
<dbReference type="Pfam" id="PF00501">
    <property type="entry name" value="AMP-binding"/>
    <property type="match status" value="2"/>
</dbReference>
<keyword evidence="7" id="KW-1185">Reference proteome</keyword>
<proteinExistence type="inferred from homology"/>
<evidence type="ECO:0000259" key="5">
    <source>
        <dbReference type="PROSITE" id="PS50075"/>
    </source>
</evidence>
<dbReference type="SUPFAM" id="SSF52777">
    <property type="entry name" value="CoA-dependent acyltransferases"/>
    <property type="match status" value="4"/>
</dbReference>